<feature type="domain" description="Acyl-CoA dehydrogenase/oxidase C-terminal" evidence="6">
    <location>
        <begin position="235"/>
        <end position="367"/>
    </location>
</feature>
<evidence type="ECO:0000259" key="6">
    <source>
        <dbReference type="Pfam" id="PF00441"/>
    </source>
</evidence>
<proteinExistence type="inferred from homology"/>
<dbReference type="InterPro" id="IPR037069">
    <property type="entry name" value="AcylCoA_DH/ox_N_sf"/>
</dbReference>
<evidence type="ECO:0000256" key="5">
    <source>
        <dbReference type="ARBA" id="ARBA00023002"/>
    </source>
</evidence>
<dbReference type="EC" id="1.3.99.-" evidence="8"/>
<dbReference type="Proteomes" id="UP000838100">
    <property type="component" value="Unassembled WGS sequence"/>
</dbReference>
<gene>
    <name evidence="8" type="ORF">SIN8267_00987</name>
</gene>
<evidence type="ECO:0000313" key="8">
    <source>
        <dbReference type="EMBL" id="CAH0990887.1"/>
    </source>
</evidence>
<reference evidence="8" key="1">
    <citation type="submission" date="2021-12" db="EMBL/GenBank/DDBJ databases">
        <authorList>
            <person name="Rodrigo-Torres L."/>
            <person name="Arahal R. D."/>
            <person name="Lucena T."/>
        </authorList>
    </citation>
    <scope>NUCLEOTIDE SEQUENCE</scope>
    <source>
        <strain evidence="8">CECT 8267</strain>
    </source>
</reference>
<dbReference type="EMBL" id="CAKLPX010000001">
    <property type="protein sequence ID" value="CAH0990887.1"/>
    <property type="molecule type" value="Genomic_DNA"/>
</dbReference>
<comment type="caution">
    <text evidence="8">The sequence shown here is derived from an EMBL/GenBank/DDBJ whole genome shotgun (WGS) entry which is preliminary data.</text>
</comment>
<evidence type="ECO:0000259" key="7">
    <source>
        <dbReference type="Pfam" id="PF02771"/>
    </source>
</evidence>
<dbReference type="InterPro" id="IPR009100">
    <property type="entry name" value="AcylCoA_DH/oxidase_NM_dom_sf"/>
</dbReference>
<name>A0ABN8EF01_9GAMM</name>
<dbReference type="RefSeq" id="WP_237443553.1">
    <property type="nucleotide sequence ID" value="NZ_CAKLPX010000001.1"/>
</dbReference>
<dbReference type="Pfam" id="PF02771">
    <property type="entry name" value="Acyl-CoA_dh_N"/>
    <property type="match status" value="1"/>
</dbReference>
<protein>
    <submittedName>
        <fullName evidence="8">Acyl-CoA dehydrogenase FadE27</fullName>
        <ecNumber evidence="8">1.3.99.-</ecNumber>
    </submittedName>
</protein>
<keyword evidence="9" id="KW-1185">Reference proteome</keyword>
<dbReference type="InterPro" id="IPR013786">
    <property type="entry name" value="AcylCoA_DH/ox_N"/>
</dbReference>
<sequence>MDFSFSEQQKDVQNLARQILTEEVSTERLAEVDQQQYRFDEPLWAKLAEAGLLGVAIAENNGGMGFDFTELCFFIEEVGRTVAPVPVIPALVSAGLPIQHFGSDEQKNRLLPNLINGSSLLSAALMEIGGEDPAAPVTRAEKSGGGFVINGIKTAVPFADKADRILVSVAVGDEVAVLLVNPKAEGVSLERLKVTSGEPQFEMTLENVVVDGADVLARSGGAVVMDWLSQRTITAYAAMQVGISDKSMRMTASYTAERKQFGVPVATFQAVGHRAANSFIDVECLKLTTYQAASLLETEDDAGVEVDIAKVWAGDVGHRVSYASQHLHGGIGIDKDYPLWRYCLWARHIELTLGSSASTLARLGKRIAAGEAMVG</sequence>
<comment type="similarity">
    <text evidence="2">Belongs to the acyl-CoA dehydrogenase family.</text>
</comment>
<dbReference type="CDD" id="cd00567">
    <property type="entry name" value="ACAD"/>
    <property type="match status" value="1"/>
</dbReference>
<dbReference type="PANTHER" id="PTHR43884">
    <property type="entry name" value="ACYL-COA DEHYDROGENASE"/>
    <property type="match status" value="1"/>
</dbReference>
<evidence type="ECO:0000313" key="9">
    <source>
        <dbReference type="Proteomes" id="UP000838100"/>
    </source>
</evidence>
<keyword evidence="3" id="KW-0285">Flavoprotein</keyword>
<evidence type="ECO:0000256" key="2">
    <source>
        <dbReference type="ARBA" id="ARBA00009347"/>
    </source>
</evidence>
<dbReference type="Gene3D" id="1.10.540.10">
    <property type="entry name" value="Acyl-CoA dehydrogenase/oxidase, N-terminal domain"/>
    <property type="match status" value="1"/>
</dbReference>
<evidence type="ECO:0000256" key="4">
    <source>
        <dbReference type="ARBA" id="ARBA00022827"/>
    </source>
</evidence>
<keyword evidence="4" id="KW-0274">FAD</keyword>
<comment type="cofactor">
    <cofactor evidence="1">
        <name>FAD</name>
        <dbReference type="ChEBI" id="CHEBI:57692"/>
    </cofactor>
</comment>
<accession>A0ABN8EF01</accession>
<dbReference type="Gene3D" id="1.20.140.10">
    <property type="entry name" value="Butyryl-CoA Dehydrogenase, subunit A, domain 3"/>
    <property type="match status" value="1"/>
</dbReference>
<dbReference type="PANTHER" id="PTHR43884:SF20">
    <property type="entry name" value="ACYL-COA DEHYDROGENASE FADE28"/>
    <property type="match status" value="1"/>
</dbReference>
<dbReference type="Gene3D" id="2.40.110.10">
    <property type="entry name" value="Butyryl-CoA Dehydrogenase, subunit A, domain 2"/>
    <property type="match status" value="1"/>
</dbReference>
<feature type="domain" description="Acyl-CoA dehydrogenase/oxidase N-terminal" evidence="7">
    <location>
        <begin position="6"/>
        <end position="117"/>
    </location>
</feature>
<evidence type="ECO:0000256" key="1">
    <source>
        <dbReference type="ARBA" id="ARBA00001974"/>
    </source>
</evidence>
<dbReference type="Pfam" id="PF00441">
    <property type="entry name" value="Acyl-CoA_dh_1"/>
    <property type="match status" value="1"/>
</dbReference>
<dbReference type="GO" id="GO:0016491">
    <property type="term" value="F:oxidoreductase activity"/>
    <property type="evidence" value="ECO:0007669"/>
    <property type="project" value="UniProtKB-KW"/>
</dbReference>
<dbReference type="InterPro" id="IPR009075">
    <property type="entry name" value="AcylCo_DH/oxidase_C"/>
</dbReference>
<dbReference type="SUPFAM" id="SSF47203">
    <property type="entry name" value="Acyl-CoA dehydrogenase C-terminal domain-like"/>
    <property type="match status" value="1"/>
</dbReference>
<dbReference type="InterPro" id="IPR046373">
    <property type="entry name" value="Acyl-CoA_Oxase/DH_mid-dom_sf"/>
</dbReference>
<dbReference type="SUPFAM" id="SSF56645">
    <property type="entry name" value="Acyl-CoA dehydrogenase NM domain-like"/>
    <property type="match status" value="1"/>
</dbReference>
<keyword evidence="5 8" id="KW-0560">Oxidoreductase</keyword>
<evidence type="ECO:0000256" key="3">
    <source>
        <dbReference type="ARBA" id="ARBA00022630"/>
    </source>
</evidence>
<dbReference type="InterPro" id="IPR036250">
    <property type="entry name" value="AcylCo_DH-like_C"/>
</dbReference>
<organism evidence="8 9">
    <name type="scientific">Sinobacterium norvegicum</name>
    <dbReference type="NCBI Taxonomy" id="1641715"/>
    <lineage>
        <taxon>Bacteria</taxon>
        <taxon>Pseudomonadati</taxon>
        <taxon>Pseudomonadota</taxon>
        <taxon>Gammaproteobacteria</taxon>
        <taxon>Cellvibrionales</taxon>
        <taxon>Spongiibacteraceae</taxon>
        <taxon>Sinobacterium</taxon>
    </lineage>
</organism>